<keyword evidence="1" id="KW-0812">Transmembrane</keyword>
<evidence type="ECO:0000313" key="2">
    <source>
        <dbReference type="Proteomes" id="UP001652625"/>
    </source>
</evidence>
<keyword evidence="1" id="KW-0472">Membrane</keyword>
<dbReference type="PANTHER" id="PTHR24024">
    <property type="entry name" value="PULMONARY SURFACTANT-ASSOCIATED PROTEIN A"/>
    <property type="match status" value="1"/>
</dbReference>
<reference evidence="3" key="1">
    <citation type="submission" date="2025-08" db="UniProtKB">
        <authorList>
            <consortium name="RefSeq"/>
        </authorList>
    </citation>
    <scope>IDENTIFICATION</scope>
</reference>
<sequence length="490" mass="55901">MELEELMSNRALLEKMTEANMHTNNFKIPPKNQVVTQNSIKPKEMCISYKKSNVFTVATKEPKCEELEVEKGNGCKLPTKLKRLFQIVWILILLCYMFGMPVILYGIYKKLVETKIKITVLENNLGASFKNKHINDVLKNKQIKDALKDPKQDEQEKEDLSNSYFVNNIEKDYNYPSGMEKRLILLTSNIGKTMEVYMQRINYLESIKTWFNDAKFNSFPNQKEECTCHVLSGIPKKSNAESNPGPPFATECDCQYMNQVSNGGQKFSETVLNQLPSESNINKFQVGEKGERGIKGETGPSGKPGINGTCLNCAFTKYHITYTHWGKSSCRIDRSTIYSGYIGSPANMDEGGGSNYLCMPELPKYYKNDTVSSKNSPIFGVEFELEKSNIMDLKYKEKHFNALCSICDVNERTNYLMIPAAFECPPSWHKEYTGFLMAQKKSLMRTQYICVDQEADFIKTVEDSGKGGYLHHVRFSSKMVWEINCVVCTN</sequence>
<dbReference type="RefSeq" id="XP_065648239.1">
    <property type="nucleotide sequence ID" value="XM_065792167.1"/>
</dbReference>
<accession>A0ABM4BGV8</accession>
<protein>
    <submittedName>
        <fullName evidence="3">Uncharacterized protein LOC100204569 isoform X2</fullName>
    </submittedName>
</protein>
<evidence type="ECO:0000313" key="3">
    <source>
        <dbReference type="RefSeq" id="XP_065648239.1"/>
    </source>
</evidence>
<evidence type="ECO:0000256" key="1">
    <source>
        <dbReference type="SAM" id="Phobius"/>
    </source>
</evidence>
<gene>
    <name evidence="3" type="primary">LOC100204569</name>
</gene>
<dbReference type="InterPro" id="IPR051077">
    <property type="entry name" value="Ca-dependent_lectin"/>
</dbReference>
<feature type="transmembrane region" description="Helical" evidence="1">
    <location>
        <begin position="87"/>
        <end position="108"/>
    </location>
</feature>
<dbReference type="GeneID" id="100204569"/>
<dbReference type="Proteomes" id="UP001652625">
    <property type="component" value="Chromosome 03"/>
</dbReference>
<keyword evidence="2" id="KW-1185">Reference proteome</keyword>
<keyword evidence="1" id="KW-1133">Transmembrane helix</keyword>
<organism evidence="2 3">
    <name type="scientific">Hydra vulgaris</name>
    <name type="common">Hydra</name>
    <name type="synonym">Hydra attenuata</name>
    <dbReference type="NCBI Taxonomy" id="6087"/>
    <lineage>
        <taxon>Eukaryota</taxon>
        <taxon>Metazoa</taxon>
        <taxon>Cnidaria</taxon>
        <taxon>Hydrozoa</taxon>
        <taxon>Hydroidolina</taxon>
        <taxon>Anthoathecata</taxon>
        <taxon>Aplanulata</taxon>
        <taxon>Hydridae</taxon>
        <taxon>Hydra</taxon>
    </lineage>
</organism>
<dbReference type="PANTHER" id="PTHR24024:SF18">
    <property type="entry name" value="SHORT-CHAIN COLLAGEN C4-LIKE"/>
    <property type="match status" value="1"/>
</dbReference>
<proteinExistence type="predicted"/>
<name>A0ABM4BGV8_HYDVU</name>